<dbReference type="SUPFAM" id="SSF52047">
    <property type="entry name" value="RNI-like"/>
    <property type="match status" value="1"/>
</dbReference>
<organism evidence="1 2">
    <name type="scientific">Tulasnella calospora MUT 4182</name>
    <dbReference type="NCBI Taxonomy" id="1051891"/>
    <lineage>
        <taxon>Eukaryota</taxon>
        <taxon>Fungi</taxon>
        <taxon>Dikarya</taxon>
        <taxon>Basidiomycota</taxon>
        <taxon>Agaricomycotina</taxon>
        <taxon>Agaricomycetes</taxon>
        <taxon>Cantharellales</taxon>
        <taxon>Tulasnellaceae</taxon>
        <taxon>Tulasnella</taxon>
    </lineage>
</organism>
<dbReference type="HOGENOM" id="CLU_588196_0_0_1"/>
<reference evidence="1 2" key="1">
    <citation type="submission" date="2014-04" db="EMBL/GenBank/DDBJ databases">
        <authorList>
            <consortium name="DOE Joint Genome Institute"/>
            <person name="Kuo A."/>
            <person name="Girlanda M."/>
            <person name="Perotto S."/>
            <person name="Kohler A."/>
            <person name="Nagy L.G."/>
            <person name="Floudas D."/>
            <person name="Copeland A."/>
            <person name="Barry K.W."/>
            <person name="Cichocki N."/>
            <person name="Veneault-Fourrey C."/>
            <person name="LaButti K."/>
            <person name="Lindquist E.A."/>
            <person name="Lipzen A."/>
            <person name="Lundell T."/>
            <person name="Morin E."/>
            <person name="Murat C."/>
            <person name="Sun H."/>
            <person name="Tunlid A."/>
            <person name="Henrissat B."/>
            <person name="Grigoriev I.V."/>
            <person name="Hibbett D.S."/>
            <person name="Martin F."/>
            <person name="Nordberg H.P."/>
            <person name="Cantor M.N."/>
            <person name="Hua S.X."/>
        </authorList>
    </citation>
    <scope>NUCLEOTIDE SEQUENCE [LARGE SCALE GENOMIC DNA]</scope>
    <source>
        <strain evidence="1 2">MUT 4182</strain>
    </source>
</reference>
<dbReference type="EMBL" id="KN822945">
    <property type="protein sequence ID" value="KIO34028.1"/>
    <property type="molecule type" value="Genomic_DNA"/>
</dbReference>
<protein>
    <recommendedName>
        <fullName evidence="3">F-box domain-containing protein</fullName>
    </recommendedName>
</protein>
<evidence type="ECO:0008006" key="3">
    <source>
        <dbReference type="Google" id="ProtNLM"/>
    </source>
</evidence>
<sequence length="465" mass="53178">MTVLDMYTNSPSAGAENYICKLPVELLIQIFLSAYLTTDQHIRFQLPFNLLSVTSLWRKIVLREPRLWTYTFYGNRWFGPQTAVPVKTISLQLIRSRNLMLEIAIDLKWWCPDDEVVDQLIDVLLQHRNRWVALSLHTNLKDGMMERILRRIPERFPELRELVLQCGSKVNGWTYTRLHKRLLCPKLQVLRLRGTALCSSDLTNSVLPSLSSISLADIQLGWDDWHAVLHHGSKLVELELRNAVIVIGRPGVLGTTPVSLPRLQRLALQLCHCNYAITETVLELDAMIPTFIAPRLHSLLINVRCTGTTIPLEFTWDEAMPGLKTLVILNQGGTDAIRSIFQRCPHISHVNVCNDRIEGHPTARKVLESLVDPCTGPLLDRLDTLTLTMTIPSYEGWEKFFPGKKVQVYINSLFEIATRKRMDRKSLQDREVAIDNLKAVVPLGICRASRDDTWFSNRWRFGGDS</sequence>
<dbReference type="AlphaFoldDB" id="A0A0C3LJ25"/>
<evidence type="ECO:0000313" key="1">
    <source>
        <dbReference type="EMBL" id="KIO34028.1"/>
    </source>
</evidence>
<reference evidence="2" key="2">
    <citation type="submission" date="2015-01" db="EMBL/GenBank/DDBJ databases">
        <title>Evolutionary Origins and Diversification of the Mycorrhizal Mutualists.</title>
        <authorList>
            <consortium name="DOE Joint Genome Institute"/>
            <consortium name="Mycorrhizal Genomics Consortium"/>
            <person name="Kohler A."/>
            <person name="Kuo A."/>
            <person name="Nagy L.G."/>
            <person name="Floudas D."/>
            <person name="Copeland A."/>
            <person name="Barry K.W."/>
            <person name="Cichocki N."/>
            <person name="Veneault-Fourrey C."/>
            <person name="LaButti K."/>
            <person name="Lindquist E.A."/>
            <person name="Lipzen A."/>
            <person name="Lundell T."/>
            <person name="Morin E."/>
            <person name="Murat C."/>
            <person name="Riley R."/>
            <person name="Ohm R."/>
            <person name="Sun H."/>
            <person name="Tunlid A."/>
            <person name="Henrissat B."/>
            <person name="Grigoriev I.V."/>
            <person name="Hibbett D.S."/>
            <person name="Martin F."/>
        </authorList>
    </citation>
    <scope>NUCLEOTIDE SEQUENCE [LARGE SCALE GENOMIC DNA]</scope>
    <source>
        <strain evidence="2">MUT 4182</strain>
    </source>
</reference>
<evidence type="ECO:0000313" key="2">
    <source>
        <dbReference type="Proteomes" id="UP000054248"/>
    </source>
</evidence>
<gene>
    <name evidence="1" type="ORF">M407DRAFT_17283</name>
</gene>
<accession>A0A0C3LJ25</accession>
<dbReference type="Proteomes" id="UP000054248">
    <property type="component" value="Unassembled WGS sequence"/>
</dbReference>
<dbReference type="InterPro" id="IPR032675">
    <property type="entry name" value="LRR_dom_sf"/>
</dbReference>
<keyword evidence="2" id="KW-1185">Reference proteome</keyword>
<name>A0A0C3LJ25_9AGAM</name>
<dbReference type="Gene3D" id="3.80.10.10">
    <property type="entry name" value="Ribonuclease Inhibitor"/>
    <property type="match status" value="1"/>
</dbReference>
<proteinExistence type="predicted"/>
<dbReference type="OrthoDB" id="10260741at2759"/>